<dbReference type="PANTHER" id="PTHR13914">
    <property type="entry name" value="PROLINE OXIDASE"/>
    <property type="match status" value="1"/>
</dbReference>
<proteinExistence type="predicted"/>
<dbReference type="InterPro" id="IPR015659">
    <property type="entry name" value="Proline_oxidase"/>
</dbReference>
<reference evidence="4" key="1">
    <citation type="submission" date="2012-06" db="EMBL/GenBank/DDBJ databases">
        <title>The complete genome of Flexibacter litoralis DSM 6794.</title>
        <authorList>
            <person name="Lucas S."/>
            <person name="Copeland A."/>
            <person name="Lapidus A."/>
            <person name="Glavina del Rio T."/>
            <person name="Dalin E."/>
            <person name="Tice H."/>
            <person name="Bruce D."/>
            <person name="Goodwin L."/>
            <person name="Pitluck S."/>
            <person name="Peters L."/>
            <person name="Ovchinnikova G."/>
            <person name="Lu M."/>
            <person name="Kyrpides N."/>
            <person name="Mavromatis K."/>
            <person name="Ivanova N."/>
            <person name="Brettin T."/>
            <person name="Detter J.C."/>
            <person name="Han C."/>
            <person name="Larimer F."/>
            <person name="Land M."/>
            <person name="Hauser L."/>
            <person name="Markowitz V."/>
            <person name="Cheng J.-F."/>
            <person name="Hugenholtz P."/>
            <person name="Woyke T."/>
            <person name="Wu D."/>
            <person name="Spring S."/>
            <person name="Lang E."/>
            <person name="Kopitz M."/>
            <person name="Brambilla E."/>
            <person name="Klenk H.-P."/>
            <person name="Eisen J.A."/>
        </authorList>
    </citation>
    <scope>NUCLEOTIDE SEQUENCE [LARGE SCALE GENOMIC DNA]</scope>
    <source>
        <strain evidence="4">ATCC 23117 / DSM 6794 / NBRC 15988 / NCIMB 1366 / Sio-4</strain>
    </source>
</reference>
<dbReference type="GO" id="GO:0004657">
    <property type="term" value="F:proline dehydrogenase activity"/>
    <property type="evidence" value="ECO:0007669"/>
    <property type="project" value="UniProtKB-EC"/>
</dbReference>
<keyword evidence="1 3" id="KW-0560">Oxidoreductase</keyword>
<evidence type="ECO:0000256" key="1">
    <source>
        <dbReference type="ARBA" id="ARBA00023002"/>
    </source>
</evidence>
<evidence type="ECO:0000313" key="4">
    <source>
        <dbReference type="Proteomes" id="UP000006054"/>
    </source>
</evidence>
<dbReference type="EMBL" id="CP003345">
    <property type="protein sequence ID" value="AFM03171.1"/>
    <property type="molecule type" value="Genomic_DNA"/>
</dbReference>
<dbReference type="PATRIC" id="fig|880071.3.peg.679"/>
<dbReference type="Proteomes" id="UP000006054">
    <property type="component" value="Chromosome"/>
</dbReference>
<evidence type="ECO:0000259" key="2">
    <source>
        <dbReference type="Pfam" id="PF01619"/>
    </source>
</evidence>
<dbReference type="KEGG" id="fli:Fleli_0710"/>
<dbReference type="InterPro" id="IPR002872">
    <property type="entry name" value="Proline_DH_dom"/>
</dbReference>
<dbReference type="Pfam" id="PF01619">
    <property type="entry name" value="Pro_dh"/>
    <property type="match status" value="1"/>
</dbReference>
<dbReference type="GO" id="GO:0010133">
    <property type="term" value="P:L-proline catabolic process to L-glutamate"/>
    <property type="evidence" value="ECO:0007669"/>
    <property type="project" value="TreeGrafter"/>
</dbReference>
<accession>I4AGT6</accession>
<keyword evidence="4" id="KW-1185">Reference proteome</keyword>
<gene>
    <name evidence="3" type="ordered locus">Fleli_0710</name>
</gene>
<name>I4AGT6_BERLS</name>
<dbReference type="EC" id="1.5.5.2" evidence="3"/>
<dbReference type="GO" id="GO:0071949">
    <property type="term" value="F:FAD binding"/>
    <property type="evidence" value="ECO:0007669"/>
    <property type="project" value="TreeGrafter"/>
</dbReference>
<dbReference type="InterPro" id="IPR029041">
    <property type="entry name" value="FAD-linked_oxidoreductase-like"/>
</dbReference>
<feature type="domain" description="Proline dehydrogenase" evidence="2">
    <location>
        <begin position="99"/>
        <end position="397"/>
    </location>
</feature>
<dbReference type="Gene3D" id="3.20.20.220">
    <property type="match status" value="1"/>
</dbReference>
<protein>
    <submittedName>
        <fullName evidence="3">Proline dehydrogenase</fullName>
        <ecNumber evidence="3">1.5.5.2</ecNumber>
    </submittedName>
</protein>
<organism evidence="3 4">
    <name type="scientific">Bernardetia litoralis (strain ATCC 23117 / DSM 6794 / NBRC 15988 / NCIMB 1366 / Fx l1 / Sio-4)</name>
    <name type="common">Flexibacter litoralis</name>
    <dbReference type="NCBI Taxonomy" id="880071"/>
    <lineage>
        <taxon>Bacteria</taxon>
        <taxon>Pseudomonadati</taxon>
        <taxon>Bacteroidota</taxon>
        <taxon>Cytophagia</taxon>
        <taxon>Cytophagales</taxon>
        <taxon>Bernardetiaceae</taxon>
        <taxon>Bernardetia</taxon>
    </lineage>
</organism>
<dbReference type="SUPFAM" id="SSF51730">
    <property type="entry name" value="FAD-linked oxidoreductase"/>
    <property type="match status" value="1"/>
</dbReference>
<evidence type="ECO:0000313" key="3">
    <source>
        <dbReference type="EMBL" id="AFM03171.1"/>
    </source>
</evidence>
<sequence>MNTQPNVNLTDLSALEIIQMAKKHVSFDDTEIAFATRSDFDLKKMNLLFWTMNKPTLVDSGTPLLKLAFKIKMPFVKPVVKNTLFEHFCGGETIEESERTVIQLTQAGIGTILDYSVEGEKSTEGFEKTKGEIIRTIERAKGDANIPFCVFKVTGIGDSKILEKIQANEPLNTEEQNSWEEIQFRMNEICEAAHQNKVRIFVDGEETWFQETIDNLTYQMMRKFNKTEPLIYNTYQMYTIDRLEKLKLAHQNAIEGEYYVGAKIVRGAYMEKERKRAEEKGYTDPIQPDKLSTDRDFDAAMEFCVENRERMALCAGTHNELSCYSLVVLIDAHNIKKNDPNFHFAQLYGMSDNMSNNLAAAGYNVAKYVPYGAVKDVMPYLMRRADENTAIAGQTSREYLLIQKEIERRKQVRSIF</sequence>
<dbReference type="AlphaFoldDB" id="I4AGT6"/>
<dbReference type="STRING" id="880071.Fleli_0710"/>
<dbReference type="HOGENOM" id="CLU_018202_3_0_10"/>
<dbReference type="eggNOG" id="COG0506">
    <property type="taxonomic scope" value="Bacteria"/>
</dbReference>
<dbReference type="PANTHER" id="PTHR13914:SF0">
    <property type="entry name" value="PROLINE DEHYDROGENASE 1, MITOCHONDRIAL"/>
    <property type="match status" value="1"/>
</dbReference>
<dbReference type="RefSeq" id="WP_014796630.1">
    <property type="nucleotide sequence ID" value="NC_018018.1"/>
</dbReference>